<dbReference type="PANTHER" id="PTHR33670:SF14">
    <property type="entry name" value="T20H2.15 PROTEIN"/>
    <property type="match status" value="1"/>
</dbReference>
<accession>A0A0A0LJ69</accession>
<reference evidence="2 3" key="1">
    <citation type="journal article" date="2009" name="Nat. Genet.">
        <title>The genome of the cucumber, Cucumis sativus L.</title>
        <authorList>
            <person name="Huang S."/>
            <person name="Li R."/>
            <person name="Zhang Z."/>
            <person name="Li L."/>
            <person name="Gu X."/>
            <person name="Fan W."/>
            <person name="Lucas W.J."/>
            <person name="Wang X."/>
            <person name="Xie B."/>
            <person name="Ni P."/>
            <person name="Ren Y."/>
            <person name="Zhu H."/>
            <person name="Li J."/>
            <person name="Lin K."/>
            <person name="Jin W."/>
            <person name="Fei Z."/>
            <person name="Li G."/>
            <person name="Staub J."/>
            <person name="Kilian A."/>
            <person name="van der Vossen E.A."/>
            <person name="Wu Y."/>
            <person name="Guo J."/>
            <person name="He J."/>
            <person name="Jia Z."/>
            <person name="Ren Y."/>
            <person name="Tian G."/>
            <person name="Lu Y."/>
            <person name="Ruan J."/>
            <person name="Qian W."/>
            <person name="Wang M."/>
            <person name="Huang Q."/>
            <person name="Li B."/>
            <person name="Xuan Z."/>
            <person name="Cao J."/>
            <person name="Asan"/>
            <person name="Wu Z."/>
            <person name="Zhang J."/>
            <person name="Cai Q."/>
            <person name="Bai Y."/>
            <person name="Zhao B."/>
            <person name="Han Y."/>
            <person name="Li Y."/>
            <person name="Li X."/>
            <person name="Wang S."/>
            <person name="Shi Q."/>
            <person name="Liu S."/>
            <person name="Cho W.K."/>
            <person name="Kim J.Y."/>
            <person name="Xu Y."/>
            <person name="Heller-Uszynska K."/>
            <person name="Miao H."/>
            <person name="Cheng Z."/>
            <person name="Zhang S."/>
            <person name="Wu J."/>
            <person name="Yang Y."/>
            <person name="Kang H."/>
            <person name="Li M."/>
            <person name="Liang H."/>
            <person name="Ren X."/>
            <person name="Shi Z."/>
            <person name="Wen M."/>
            <person name="Jian M."/>
            <person name="Yang H."/>
            <person name="Zhang G."/>
            <person name="Yang Z."/>
            <person name="Chen R."/>
            <person name="Liu S."/>
            <person name="Li J."/>
            <person name="Ma L."/>
            <person name="Liu H."/>
            <person name="Zhou Y."/>
            <person name="Zhao J."/>
            <person name="Fang X."/>
            <person name="Li G."/>
            <person name="Fang L."/>
            <person name="Li Y."/>
            <person name="Liu D."/>
            <person name="Zheng H."/>
            <person name="Zhang Y."/>
            <person name="Qin N."/>
            <person name="Li Z."/>
            <person name="Yang G."/>
            <person name="Yang S."/>
            <person name="Bolund L."/>
            <person name="Kristiansen K."/>
            <person name="Zheng H."/>
            <person name="Li S."/>
            <person name="Zhang X."/>
            <person name="Yang H."/>
            <person name="Wang J."/>
            <person name="Sun R."/>
            <person name="Zhang B."/>
            <person name="Jiang S."/>
            <person name="Wang J."/>
            <person name="Du Y."/>
            <person name="Li S."/>
        </authorList>
    </citation>
    <scope>NUCLEOTIDE SEQUENCE [LARGE SCALE GENOMIC DNA]</scope>
    <source>
        <strain evidence="3">cv. 9930</strain>
    </source>
</reference>
<protein>
    <submittedName>
        <fullName evidence="2">Uncharacterized protein</fullName>
    </submittedName>
</protein>
<keyword evidence="3" id="KW-1185">Reference proteome</keyword>
<sequence>MADPYFLDRSPSTGHNLTRISNHFHLENLAAVSGFSHGGLLQTPPRFLSAPSFHTHQSYPFFQQNKSPPLLPPPPTPTQSNIRPHRSLPSQPRSHSLKKSKSTRKEKDSAAVVDRRIPSRTISSAGAGAKRVVRVEELEKLSGCFFTVISPPPSSLPLPKFSMRPAKALNCNVEAVGVDDGAAAADDLRRLLRLH</sequence>
<dbReference type="PANTHER" id="PTHR33670">
    <property type="entry name" value="SPLICING FACTOR, PROLINE- AND GLUTAMINE-RICH-LIKE"/>
    <property type="match status" value="1"/>
</dbReference>
<reference evidence="2 3" key="3">
    <citation type="journal article" date="2010" name="BMC Genomics">
        <title>Transcriptome sequencing and comparative analysis of cucumber flowers with different sex types.</title>
        <authorList>
            <person name="Guo S."/>
            <person name="Zheng Y."/>
            <person name="Joung J.G."/>
            <person name="Liu S."/>
            <person name="Zhang Z."/>
            <person name="Crasta O.R."/>
            <person name="Sobral B.W."/>
            <person name="Xu Y."/>
            <person name="Huang S."/>
            <person name="Fei Z."/>
        </authorList>
    </citation>
    <scope>NUCLEOTIDE SEQUENCE [LARGE SCALE GENOMIC DNA]</scope>
    <source>
        <strain evidence="3">cv. 9930</strain>
    </source>
</reference>
<reference evidence="2 3" key="4">
    <citation type="journal article" date="2011" name="BMC Genomics">
        <title>RNA-Seq improves annotation of protein-coding genes in the cucumber genome.</title>
        <authorList>
            <person name="Li Z."/>
            <person name="Zhang Z."/>
            <person name="Yan P."/>
            <person name="Huang S."/>
            <person name="Fei Z."/>
            <person name="Lin K."/>
        </authorList>
    </citation>
    <scope>NUCLEOTIDE SEQUENCE [LARGE SCALE GENOMIC DNA]</scope>
    <source>
        <strain evidence="3">cv. 9930</strain>
    </source>
</reference>
<name>A0A0A0LJ69_CUCSA</name>
<feature type="compositionally biased region" description="Basic and acidic residues" evidence="1">
    <location>
        <begin position="103"/>
        <end position="115"/>
    </location>
</feature>
<dbReference type="Proteomes" id="UP000029981">
    <property type="component" value="Chromosome 3"/>
</dbReference>
<organism evidence="2 3">
    <name type="scientific">Cucumis sativus</name>
    <name type="common">Cucumber</name>
    <dbReference type="NCBI Taxonomy" id="3659"/>
    <lineage>
        <taxon>Eukaryota</taxon>
        <taxon>Viridiplantae</taxon>
        <taxon>Streptophyta</taxon>
        <taxon>Embryophyta</taxon>
        <taxon>Tracheophyta</taxon>
        <taxon>Spermatophyta</taxon>
        <taxon>Magnoliopsida</taxon>
        <taxon>eudicotyledons</taxon>
        <taxon>Gunneridae</taxon>
        <taxon>Pentapetalae</taxon>
        <taxon>rosids</taxon>
        <taxon>fabids</taxon>
        <taxon>Cucurbitales</taxon>
        <taxon>Cucurbitaceae</taxon>
        <taxon>Benincaseae</taxon>
        <taxon>Cucumis</taxon>
    </lineage>
</organism>
<proteinExistence type="predicted"/>
<evidence type="ECO:0000313" key="2">
    <source>
        <dbReference type="EMBL" id="KGN60046.1"/>
    </source>
</evidence>
<evidence type="ECO:0000256" key="1">
    <source>
        <dbReference type="SAM" id="MobiDB-lite"/>
    </source>
</evidence>
<feature type="region of interest" description="Disordered" evidence="1">
    <location>
        <begin position="59"/>
        <end position="115"/>
    </location>
</feature>
<evidence type="ECO:0000313" key="3">
    <source>
        <dbReference type="Proteomes" id="UP000029981"/>
    </source>
</evidence>
<dbReference type="Gramene" id="KGN60046">
    <property type="protein sequence ID" value="KGN60046"/>
    <property type="gene ID" value="Csa_3G873260"/>
</dbReference>
<dbReference type="OMA" id="NCNVEAV"/>
<dbReference type="AlphaFoldDB" id="A0A0A0LJ69"/>
<reference evidence="2 3" key="2">
    <citation type="journal article" date="2009" name="PLoS ONE">
        <title>An integrated genetic and cytogenetic map of the cucumber genome.</title>
        <authorList>
            <person name="Ren Y."/>
            <person name="Zhang Z."/>
            <person name="Liu J."/>
            <person name="Staub J.E."/>
            <person name="Han Y."/>
            <person name="Cheng Z."/>
            <person name="Li X."/>
            <person name="Lu J."/>
            <person name="Miao H."/>
            <person name="Kang H."/>
            <person name="Xie B."/>
            <person name="Gu X."/>
            <person name="Wang X."/>
            <person name="Du Y."/>
            <person name="Jin W."/>
            <person name="Huang S."/>
        </authorList>
    </citation>
    <scope>NUCLEOTIDE SEQUENCE [LARGE SCALE GENOMIC DNA]</scope>
    <source>
        <strain evidence="3">cv. 9930</strain>
    </source>
</reference>
<gene>
    <name evidence="2" type="ORF">Csa_3G873260</name>
</gene>
<dbReference type="EMBL" id="CM002924">
    <property type="protein sequence ID" value="KGN60046.1"/>
    <property type="molecule type" value="Genomic_DNA"/>
</dbReference>